<dbReference type="InterPro" id="IPR036259">
    <property type="entry name" value="MFS_trans_sf"/>
</dbReference>
<name>A0A919SFN8_9ACTN</name>
<comment type="caution">
    <text evidence="10">The sequence shown here is derived from an EMBL/GenBank/DDBJ whole genome shotgun (WGS) entry which is preliminary data.</text>
</comment>
<dbReference type="NCBIfam" id="TIGR00711">
    <property type="entry name" value="efflux_EmrB"/>
    <property type="match status" value="1"/>
</dbReference>
<proteinExistence type="inferred from homology"/>
<keyword evidence="11" id="KW-1185">Reference proteome</keyword>
<dbReference type="Gene3D" id="1.20.1250.20">
    <property type="entry name" value="MFS general substrate transporter like domains"/>
    <property type="match status" value="1"/>
</dbReference>
<dbReference type="InterPro" id="IPR020846">
    <property type="entry name" value="MFS_dom"/>
</dbReference>
<feature type="transmembrane region" description="Helical" evidence="8">
    <location>
        <begin position="268"/>
        <end position="286"/>
    </location>
</feature>
<dbReference type="Proteomes" id="UP000680865">
    <property type="component" value="Unassembled WGS sequence"/>
</dbReference>
<evidence type="ECO:0000256" key="5">
    <source>
        <dbReference type="ARBA" id="ARBA00022692"/>
    </source>
</evidence>
<dbReference type="AlphaFoldDB" id="A0A919SFN8"/>
<gene>
    <name evidence="10" type="ORF">Aco04nite_27150</name>
</gene>
<comment type="similarity">
    <text evidence="2">Belongs to the major facilitator superfamily. EmrB family.</text>
</comment>
<feature type="transmembrane region" description="Helical" evidence="8">
    <location>
        <begin position="12"/>
        <end position="33"/>
    </location>
</feature>
<dbReference type="PROSITE" id="PS50850">
    <property type="entry name" value="MFS"/>
    <property type="match status" value="1"/>
</dbReference>
<feature type="transmembrane region" description="Helical" evidence="8">
    <location>
        <begin position="330"/>
        <end position="351"/>
    </location>
</feature>
<feature type="transmembrane region" description="Helical" evidence="8">
    <location>
        <begin position="198"/>
        <end position="216"/>
    </location>
</feature>
<dbReference type="SUPFAM" id="SSF103473">
    <property type="entry name" value="MFS general substrate transporter"/>
    <property type="match status" value="1"/>
</dbReference>
<keyword evidence="7 8" id="KW-0472">Membrane</keyword>
<evidence type="ECO:0000256" key="3">
    <source>
        <dbReference type="ARBA" id="ARBA00022448"/>
    </source>
</evidence>
<organism evidence="10 11">
    <name type="scientific">Winogradskya consettensis</name>
    <dbReference type="NCBI Taxonomy" id="113560"/>
    <lineage>
        <taxon>Bacteria</taxon>
        <taxon>Bacillati</taxon>
        <taxon>Actinomycetota</taxon>
        <taxon>Actinomycetes</taxon>
        <taxon>Micromonosporales</taxon>
        <taxon>Micromonosporaceae</taxon>
        <taxon>Winogradskya</taxon>
    </lineage>
</organism>
<dbReference type="InterPro" id="IPR004638">
    <property type="entry name" value="EmrB-like"/>
</dbReference>
<dbReference type="EMBL" id="BOQP01000011">
    <property type="protein sequence ID" value="GIM71805.1"/>
    <property type="molecule type" value="Genomic_DNA"/>
</dbReference>
<dbReference type="CDD" id="cd17503">
    <property type="entry name" value="MFS_LmrB_MDR_like"/>
    <property type="match status" value="1"/>
</dbReference>
<feature type="transmembrane region" description="Helical" evidence="8">
    <location>
        <begin position="45"/>
        <end position="64"/>
    </location>
</feature>
<evidence type="ECO:0000256" key="8">
    <source>
        <dbReference type="SAM" id="Phobius"/>
    </source>
</evidence>
<feature type="transmembrane region" description="Helical" evidence="8">
    <location>
        <begin position="298"/>
        <end position="318"/>
    </location>
</feature>
<dbReference type="GO" id="GO:0022857">
    <property type="term" value="F:transmembrane transporter activity"/>
    <property type="evidence" value="ECO:0007669"/>
    <property type="project" value="InterPro"/>
</dbReference>
<comment type="subcellular location">
    <subcellularLocation>
        <location evidence="1">Cell membrane</location>
        <topology evidence="1">Multi-pass membrane protein</topology>
    </subcellularLocation>
</comment>
<evidence type="ECO:0000256" key="4">
    <source>
        <dbReference type="ARBA" id="ARBA00022475"/>
    </source>
</evidence>
<feature type="transmembrane region" description="Helical" evidence="8">
    <location>
        <begin position="431"/>
        <end position="449"/>
    </location>
</feature>
<dbReference type="PRINTS" id="PR01036">
    <property type="entry name" value="TCRTETB"/>
</dbReference>
<feature type="domain" description="Major facilitator superfamily (MFS) profile" evidence="9">
    <location>
        <begin position="10"/>
        <end position="454"/>
    </location>
</feature>
<evidence type="ECO:0000259" key="9">
    <source>
        <dbReference type="PROSITE" id="PS50850"/>
    </source>
</evidence>
<feature type="transmembrane region" description="Helical" evidence="8">
    <location>
        <begin position="76"/>
        <end position="95"/>
    </location>
</feature>
<dbReference type="RefSeq" id="WP_212997577.1">
    <property type="nucleotide sequence ID" value="NZ_BAAATW010000008.1"/>
</dbReference>
<evidence type="ECO:0000256" key="2">
    <source>
        <dbReference type="ARBA" id="ARBA00008537"/>
    </source>
</evidence>
<feature type="transmembrane region" description="Helical" evidence="8">
    <location>
        <begin position="228"/>
        <end position="247"/>
    </location>
</feature>
<dbReference type="Gene3D" id="1.20.1720.10">
    <property type="entry name" value="Multidrug resistance protein D"/>
    <property type="match status" value="1"/>
</dbReference>
<keyword evidence="5 8" id="KW-0812">Transmembrane</keyword>
<dbReference type="PANTHER" id="PTHR42718">
    <property type="entry name" value="MAJOR FACILITATOR SUPERFAMILY MULTIDRUG TRANSPORTER MFSC"/>
    <property type="match status" value="1"/>
</dbReference>
<evidence type="ECO:0000256" key="6">
    <source>
        <dbReference type="ARBA" id="ARBA00022989"/>
    </source>
</evidence>
<evidence type="ECO:0000256" key="7">
    <source>
        <dbReference type="ARBA" id="ARBA00023136"/>
    </source>
</evidence>
<feature type="transmembrane region" description="Helical" evidence="8">
    <location>
        <begin position="357"/>
        <end position="381"/>
    </location>
</feature>
<feature type="transmembrane region" description="Helical" evidence="8">
    <location>
        <begin position="134"/>
        <end position="158"/>
    </location>
</feature>
<evidence type="ECO:0000313" key="10">
    <source>
        <dbReference type="EMBL" id="GIM71805.1"/>
    </source>
</evidence>
<dbReference type="Pfam" id="PF07690">
    <property type="entry name" value="MFS_1"/>
    <property type="match status" value="1"/>
</dbReference>
<accession>A0A919SFN8</accession>
<dbReference type="InterPro" id="IPR011701">
    <property type="entry name" value="MFS"/>
</dbReference>
<reference evidence="10" key="1">
    <citation type="submission" date="2021-03" db="EMBL/GenBank/DDBJ databases">
        <title>Whole genome shotgun sequence of Actinoplanes consettensis NBRC 14913.</title>
        <authorList>
            <person name="Komaki H."/>
            <person name="Tamura T."/>
        </authorList>
    </citation>
    <scope>NUCLEOTIDE SEQUENCE</scope>
    <source>
        <strain evidence="10">NBRC 14913</strain>
    </source>
</reference>
<evidence type="ECO:0000256" key="1">
    <source>
        <dbReference type="ARBA" id="ARBA00004651"/>
    </source>
</evidence>
<feature type="transmembrane region" description="Helical" evidence="8">
    <location>
        <begin position="402"/>
        <end position="419"/>
    </location>
</feature>
<protein>
    <submittedName>
        <fullName evidence="10">MFS transporter</fullName>
    </submittedName>
</protein>
<feature type="transmembrane region" description="Helical" evidence="8">
    <location>
        <begin position="101"/>
        <end position="122"/>
    </location>
</feature>
<dbReference type="PANTHER" id="PTHR42718:SF9">
    <property type="entry name" value="MAJOR FACILITATOR SUPERFAMILY MULTIDRUG TRANSPORTER MFSC"/>
    <property type="match status" value="1"/>
</dbReference>
<feature type="transmembrane region" description="Helical" evidence="8">
    <location>
        <begin position="164"/>
        <end position="186"/>
    </location>
</feature>
<evidence type="ECO:0000313" key="11">
    <source>
        <dbReference type="Proteomes" id="UP000680865"/>
    </source>
</evidence>
<sequence>MAENPGLTRTAIAVIAGGLAVIFDTTIVSVALHDLAADLHVPLGTIQWVSTAYLLALFVTIPVAGWAQTRLGGRRLWLIALSVFLAGSVACAFAWDAASLIGFRVVQGIGGGIMLPLMSTLLMQAAHGRNLGRVMSLVSLPAALGPILGPVIGGLVLGYADWRWLFLINVPLGAVGIACAVLLLPAGEPGRRTRLDGLGLLLLSPGVVSLIYGLSNVSHPGGWSRGDVVVPLIAGLLLVAGFTIHAVRRDDAPLVDVRLFRHRALTSASSLLFLSGASLYGTMLLLPLYWQQVHGTDALGAGLMLVPQGIGTLLSRTLAGRLTDRLGGRWVAMTGFVVIGVALVPFATASASTHQAVLLGALFVQGLGMGAASIPLMSVAFQGLERAEVPHASIITRIAQQVGGSFGVALLAVILQQSLASGSAPDAFDVAFRWAIGFTAVAVLLTAFLPRPAVKVSVPEPTLVAAK</sequence>
<dbReference type="GO" id="GO:0005886">
    <property type="term" value="C:plasma membrane"/>
    <property type="evidence" value="ECO:0007669"/>
    <property type="project" value="UniProtKB-SubCell"/>
</dbReference>
<keyword evidence="4" id="KW-1003">Cell membrane</keyword>
<keyword evidence="6 8" id="KW-1133">Transmembrane helix</keyword>
<keyword evidence="3" id="KW-0813">Transport</keyword>